<dbReference type="Proteomes" id="UP001157440">
    <property type="component" value="Unassembled WGS sequence"/>
</dbReference>
<dbReference type="AlphaFoldDB" id="A0AA37TJS1"/>
<feature type="region of interest" description="Disordered" evidence="1">
    <location>
        <begin position="79"/>
        <end position="109"/>
    </location>
</feature>
<sequence length="109" mass="11703">MSDETEFDLDEANAIRDAEAEAKTRAENRIERAERAERMAREGAQAMAEHHAAIKAVDERTVRLRSLRLAKEAADAQAKAAEMEAKAAAKSAGKGGAKKAAPKKTAAKD</sequence>
<keyword evidence="3" id="KW-1185">Reference proteome</keyword>
<gene>
    <name evidence="2" type="ORF">GCM10007890_32500</name>
</gene>
<proteinExistence type="predicted"/>
<protein>
    <submittedName>
        <fullName evidence="2">Uncharacterized protein</fullName>
    </submittedName>
</protein>
<dbReference type="EMBL" id="BSPL01000017">
    <property type="protein sequence ID" value="GLS71237.1"/>
    <property type="molecule type" value="Genomic_DNA"/>
</dbReference>
<evidence type="ECO:0000313" key="3">
    <source>
        <dbReference type="Proteomes" id="UP001157440"/>
    </source>
</evidence>
<organism evidence="2 3">
    <name type="scientific">Methylobacterium tardum</name>
    <dbReference type="NCBI Taxonomy" id="374432"/>
    <lineage>
        <taxon>Bacteria</taxon>
        <taxon>Pseudomonadati</taxon>
        <taxon>Pseudomonadota</taxon>
        <taxon>Alphaproteobacteria</taxon>
        <taxon>Hyphomicrobiales</taxon>
        <taxon>Methylobacteriaceae</taxon>
        <taxon>Methylobacterium</taxon>
    </lineage>
</organism>
<comment type="caution">
    <text evidence="2">The sequence shown here is derived from an EMBL/GenBank/DDBJ whole genome shotgun (WGS) entry which is preliminary data.</text>
</comment>
<accession>A0AA37TJS1</accession>
<dbReference type="RefSeq" id="WP_238194342.1">
    <property type="nucleotide sequence ID" value="NZ_BPQZ01000001.1"/>
</dbReference>
<reference evidence="3" key="1">
    <citation type="journal article" date="2019" name="Int. J. Syst. Evol. Microbiol.">
        <title>The Global Catalogue of Microorganisms (GCM) 10K type strain sequencing project: providing services to taxonomists for standard genome sequencing and annotation.</title>
        <authorList>
            <consortium name="The Broad Institute Genomics Platform"/>
            <consortium name="The Broad Institute Genome Sequencing Center for Infectious Disease"/>
            <person name="Wu L."/>
            <person name="Ma J."/>
        </authorList>
    </citation>
    <scope>NUCLEOTIDE SEQUENCE [LARGE SCALE GENOMIC DNA]</scope>
    <source>
        <strain evidence="3">NBRC 103632</strain>
    </source>
</reference>
<name>A0AA37TJS1_9HYPH</name>
<evidence type="ECO:0000313" key="2">
    <source>
        <dbReference type="EMBL" id="GLS71237.1"/>
    </source>
</evidence>
<evidence type="ECO:0000256" key="1">
    <source>
        <dbReference type="SAM" id="MobiDB-lite"/>
    </source>
</evidence>